<dbReference type="VEuPathDB" id="FungiDB:ASPBRDRAFT_58351"/>
<organism evidence="1 2">
    <name type="scientific">Aspergillus brasiliensis (strain CBS 101740 / IMI 381727 / IBT 21946)</name>
    <dbReference type="NCBI Taxonomy" id="767769"/>
    <lineage>
        <taxon>Eukaryota</taxon>
        <taxon>Fungi</taxon>
        <taxon>Dikarya</taxon>
        <taxon>Ascomycota</taxon>
        <taxon>Pezizomycotina</taxon>
        <taxon>Eurotiomycetes</taxon>
        <taxon>Eurotiomycetidae</taxon>
        <taxon>Eurotiales</taxon>
        <taxon>Aspergillaceae</taxon>
        <taxon>Aspergillus</taxon>
        <taxon>Aspergillus subgen. Circumdati</taxon>
    </lineage>
</organism>
<dbReference type="EMBL" id="KV878691">
    <property type="protein sequence ID" value="OJJ68327.1"/>
    <property type="molecule type" value="Genomic_DNA"/>
</dbReference>
<dbReference type="InterPro" id="IPR021047">
    <property type="entry name" value="Mannosyltransferase_CMT1"/>
</dbReference>
<dbReference type="PANTHER" id="PTHR34144">
    <property type="entry name" value="CHROMOSOME 8, WHOLE GENOME SHOTGUN SEQUENCE"/>
    <property type="match status" value="1"/>
</dbReference>
<dbReference type="Pfam" id="PF11735">
    <property type="entry name" value="CAP59_mtransfer"/>
    <property type="match status" value="1"/>
</dbReference>
<protein>
    <recommendedName>
        <fullName evidence="3">Alpha-1,3-mannosyltransferase CMT1</fullName>
    </recommendedName>
</protein>
<dbReference type="GeneID" id="93580371"/>
<keyword evidence="2" id="KW-1185">Reference proteome</keyword>
<dbReference type="OrthoDB" id="262547at2759"/>
<dbReference type="Proteomes" id="UP000184499">
    <property type="component" value="Unassembled WGS sequence"/>
</dbReference>
<proteinExistence type="predicted"/>
<evidence type="ECO:0000313" key="2">
    <source>
        <dbReference type="Proteomes" id="UP000184499"/>
    </source>
</evidence>
<name>A0A1L9U9G1_ASPBC</name>
<sequence>MSFGRPRIWRRLLLILGASATLFLLLSNEKPQWLATPRAHSSCTGFDLASVSEDLHSRMKAESDYTPVEIHQFVCGIINHNMTATAKLECPATISQRYHTLIPVDGEHPEIQYFFALNLYQVIHIILPLMGSILEAIRYLGPEHCALSIVEGRSTDGTYEILARLKPELDAMGVRYYFSRSPLNPLGPGENRIKDLSELRNMALEPLITGARQKGGPYGHDPMIIFINDIGICPEDILELIYQQKVQDATMTCAFDWREEGVIHDVWVSRDMAGDLFFDISSDGTIWDSHNLFSHHGPSRERFVRHLPVQVYSCWGGMVTLDSGPFIDGQIQFRYSEEDECYMGEPTLLAQDLWRKGLGKVLAIPTVNVAYEYRWALRAKREKGYVHTILGNPGPGRYSPLDELVHWQREPPKQVKCMPAWDDQSWVDAV</sequence>
<dbReference type="AlphaFoldDB" id="A0A1L9U9G1"/>
<dbReference type="OMA" id="CYMGEPT"/>
<evidence type="ECO:0008006" key="3">
    <source>
        <dbReference type="Google" id="ProtNLM"/>
    </source>
</evidence>
<gene>
    <name evidence="1" type="ORF">ASPBRDRAFT_58351</name>
</gene>
<evidence type="ECO:0000313" key="1">
    <source>
        <dbReference type="EMBL" id="OJJ68327.1"/>
    </source>
</evidence>
<dbReference type="RefSeq" id="XP_067475576.1">
    <property type="nucleotide sequence ID" value="XM_067627883.1"/>
</dbReference>
<accession>A0A1L9U9G1</accession>
<reference evidence="2" key="1">
    <citation type="journal article" date="2017" name="Genome Biol.">
        <title>Comparative genomics reveals high biological diversity and specific adaptations in the industrially and medically important fungal genus Aspergillus.</title>
        <authorList>
            <person name="de Vries R.P."/>
            <person name="Riley R."/>
            <person name="Wiebenga A."/>
            <person name="Aguilar-Osorio G."/>
            <person name="Amillis S."/>
            <person name="Uchima C.A."/>
            <person name="Anderluh G."/>
            <person name="Asadollahi M."/>
            <person name="Askin M."/>
            <person name="Barry K."/>
            <person name="Battaglia E."/>
            <person name="Bayram O."/>
            <person name="Benocci T."/>
            <person name="Braus-Stromeyer S.A."/>
            <person name="Caldana C."/>
            <person name="Canovas D."/>
            <person name="Cerqueira G.C."/>
            <person name="Chen F."/>
            <person name="Chen W."/>
            <person name="Choi C."/>
            <person name="Clum A."/>
            <person name="Dos Santos R.A."/>
            <person name="Damasio A.R."/>
            <person name="Diallinas G."/>
            <person name="Emri T."/>
            <person name="Fekete E."/>
            <person name="Flipphi M."/>
            <person name="Freyberg S."/>
            <person name="Gallo A."/>
            <person name="Gournas C."/>
            <person name="Habgood R."/>
            <person name="Hainaut M."/>
            <person name="Harispe M.L."/>
            <person name="Henrissat B."/>
            <person name="Hilden K.S."/>
            <person name="Hope R."/>
            <person name="Hossain A."/>
            <person name="Karabika E."/>
            <person name="Karaffa L."/>
            <person name="Karanyi Z."/>
            <person name="Krasevec N."/>
            <person name="Kuo A."/>
            <person name="Kusch H."/>
            <person name="LaButti K."/>
            <person name="Lagendijk E.L."/>
            <person name="Lapidus A."/>
            <person name="Levasseur A."/>
            <person name="Lindquist E."/>
            <person name="Lipzen A."/>
            <person name="Logrieco A.F."/>
            <person name="MacCabe A."/>
            <person name="Maekelae M.R."/>
            <person name="Malavazi I."/>
            <person name="Melin P."/>
            <person name="Meyer V."/>
            <person name="Mielnichuk N."/>
            <person name="Miskei M."/>
            <person name="Molnar A.P."/>
            <person name="Mule G."/>
            <person name="Ngan C.Y."/>
            <person name="Orejas M."/>
            <person name="Orosz E."/>
            <person name="Ouedraogo J.P."/>
            <person name="Overkamp K.M."/>
            <person name="Park H.-S."/>
            <person name="Perrone G."/>
            <person name="Piumi F."/>
            <person name="Punt P.J."/>
            <person name="Ram A.F."/>
            <person name="Ramon A."/>
            <person name="Rauscher S."/>
            <person name="Record E."/>
            <person name="Riano-Pachon D.M."/>
            <person name="Robert V."/>
            <person name="Roehrig J."/>
            <person name="Ruller R."/>
            <person name="Salamov A."/>
            <person name="Salih N.S."/>
            <person name="Samson R.A."/>
            <person name="Sandor E."/>
            <person name="Sanguinetti M."/>
            <person name="Schuetze T."/>
            <person name="Sepcic K."/>
            <person name="Shelest E."/>
            <person name="Sherlock G."/>
            <person name="Sophianopoulou V."/>
            <person name="Squina F.M."/>
            <person name="Sun H."/>
            <person name="Susca A."/>
            <person name="Todd R.B."/>
            <person name="Tsang A."/>
            <person name="Unkles S.E."/>
            <person name="van de Wiele N."/>
            <person name="van Rossen-Uffink D."/>
            <person name="Oliveira J.V."/>
            <person name="Vesth T.C."/>
            <person name="Visser J."/>
            <person name="Yu J.-H."/>
            <person name="Zhou M."/>
            <person name="Andersen M.R."/>
            <person name="Archer D.B."/>
            <person name="Baker S.E."/>
            <person name="Benoit I."/>
            <person name="Brakhage A.A."/>
            <person name="Braus G.H."/>
            <person name="Fischer R."/>
            <person name="Frisvad J.C."/>
            <person name="Goldman G.H."/>
            <person name="Houbraken J."/>
            <person name="Oakley B."/>
            <person name="Pocsi I."/>
            <person name="Scazzocchio C."/>
            <person name="Seiboth B."/>
            <person name="vanKuyk P.A."/>
            <person name="Wortman J."/>
            <person name="Dyer P.S."/>
            <person name="Grigoriev I.V."/>
        </authorList>
    </citation>
    <scope>NUCLEOTIDE SEQUENCE [LARGE SCALE GENOMIC DNA]</scope>
    <source>
        <strain evidence="2">CBS 101740 / IMI 381727 / IBT 21946</strain>
    </source>
</reference>
<dbReference type="PANTHER" id="PTHR34144:SF5">
    <property type="entry name" value="ALPHA-1,3-MANNOSYLTRANSFERASE CMT1"/>
    <property type="match status" value="1"/>
</dbReference>